<proteinExistence type="predicted"/>
<evidence type="ECO:0000313" key="2">
    <source>
        <dbReference type="EMBL" id="OGY10753.1"/>
    </source>
</evidence>
<feature type="transmembrane region" description="Helical" evidence="1">
    <location>
        <begin position="96"/>
        <end position="119"/>
    </location>
</feature>
<dbReference type="AlphaFoldDB" id="A0A1G1V5V1"/>
<keyword evidence="1" id="KW-1133">Transmembrane helix</keyword>
<dbReference type="Proteomes" id="UP000178319">
    <property type="component" value="Unassembled WGS sequence"/>
</dbReference>
<comment type="caution">
    <text evidence="2">The sequence shown here is derived from an EMBL/GenBank/DDBJ whole genome shotgun (WGS) entry which is preliminary data.</text>
</comment>
<reference evidence="2 3" key="1">
    <citation type="journal article" date="2016" name="Nat. Commun.">
        <title>Thousands of microbial genomes shed light on interconnected biogeochemical processes in an aquifer system.</title>
        <authorList>
            <person name="Anantharaman K."/>
            <person name="Brown C.T."/>
            <person name="Hug L.A."/>
            <person name="Sharon I."/>
            <person name="Castelle C.J."/>
            <person name="Probst A.J."/>
            <person name="Thomas B.C."/>
            <person name="Singh A."/>
            <person name="Wilkins M.J."/>
            <person name="Karaoz U."/>
            <person name="Brodie E.L."/>
            <person name="Williams K.H."/>
            <person name="Hubbard S.S."/>
            <person name="Banfield J.F."/>
        </authorList>
    </citation>
    <scope>NUCLEOTIDE SEQUENCE [LARGE SCALE GENOMIC DNA]</scope>
</reference>
<evidence type="ECO:0000313" key="3">
    <source>
        <dbReference type="Proteomes" id="UP000178319"/>
    </source>
</evidence>
<dbReference type="STRING" id="1797516.A3D26_02845"/>
<feature type="transmembrane region" description="Helical" evidence="1">
    <location>
        <begin position="62"/>
        <end position="84"/>
    </location>
</feature>
<name>A0A1G1V5V1_9BACT</name>
<organism evidence="2 3">
    <name type="scientific">Candidatus Blackburnbacteria bacterium RIFCSPHIGHO2_02_FULL_44_20</name>
    <dbReference type="NCBI Taxonomy" id="1797516"/>
    <lineage>
        <taxon>Bacteria</taxon>
        <taxon>Candidatus Blackburniibacteriota</taxon>
    </lineage>
</organism>
<protein>
    <submittedName>
        <fullName evidence="2">Uncharacterized protein</fullName>
    </submittedName>
</protein>
<accession>A0A1G1V5V1</accession>
<gene>
    <name evidence="2" type="ORF">A3D26_02845</name>
</gene>
<evidence type="ECO:0000256" key="1">
    <source>
        <dbReference type="SAM" id="Phobius"/>
    </source>
</evidence>
<sequence length="144" mass="15729">MEAVALKRGTEMTAGQLVAGMWVILWIMFVGLLIAAIVASFRRGRYTEDEFDRTTIRGSGAIMLAVLLFMLWAGPRVLATWFVLLQYVAGHLANSFLAGFAGTALICAVPMSAFVAWGLQEVLFKGLGGRSPEPWWKSGQEAQC</sequence>
<keyword evidence="1" id="KW-0472">Membrane</keyword>
<keyword evidence="1" id="KW-0812">Transmembrane</keyword>
<feature type="transmembrane region" description="Helical" evidence="1">
    <location>
        <begin position="20"/>
        <end position="41"/>
    </location>
</feature>
<dbReference type="EMBL" id="MHBZ01000030">
    <property type="protein sequence ID" value="OGY10753.1"/>
    <property type="molecule type" value="Genomic_DNA"/>
</dbReference>